<reference evidence="2 3" key="1">
    <citation type="journal article" date="2019" name="Genome Biol. Evol.">
        <title>Whole-Genome Sequencing of the Giant Devil Catfish, Bagarius yarrelli.</title>
        <authorList>
            <person name="Jiang W."/>
            <person name="Lv Y."/>
            <person name="Cheng L."/>
            <person name="Yang K."/>
            <person name="Chao B."/>
            <person name="Wang X."/>
            <person name="Li Y."/>
            <person name="Pan X."/>
            <person name="You X."/>
            <person name="Zhang Y."/>
            <person name="Yang J."/>
            <person name="Li J."/>
            <person name="Zhang X."/>
            <person name="Liu S."/>
            <person name="Sun C."/>
            <person name="Yang J."/>
            <person name="Shi Q."/>
        </authorList>
    </citation>
    <scope>NUCLEOTIDE SEQUENCE [LARGE SCALE GENOMIC DNA]</scope>
    <source>
        <strain evidence="2">JWS20170419001</strain>
        <tissue evidence="2">Muscle</tissue>
    </source>
</reference>
<organism evidence="2 3">
    <name type="scientific">Bagarius yarrelli</name>
    <name type="common">Goonch</name>
    <name type="synonym">Bagrus yarrelli</name>
    <dbReference type="NCBI Taxonomy" id="175774"/>
    <lineage>
        <taxon>Eukaryota</taxon>
        <taxon>Metazoa</taxon>
        <taxon>Chordata</taxon>
        <taxon>Craniata</taxon>
        <taxon>Vertebrata</taxon>
        <taxon>Euteleostomi</taxon>
        <taxon>Actinopterygii</taxon>
        <taxon>Neopterygii</taxon>
        <taxon>Teleostei</taxon>
        <taxon>Ostariophysi</taxon>
        <taxon>Siluriformes</taxon>
        <taxon>Sisoridae</taxon>
        <taxon>Sisorinae</taxon>
        <taxon>Bagarius</taxon>
    </lineage>
</organism>
<evidence type="ECO:0000256" key="1">
    <source>
        <dbReference type="SAM" id="MobiDB-lite"/>
    </source>
</evidence>
<keyword evidence="2" id="KW-0808">Transferase</keyword>
<feature type="compositionally biased region" description="Basic and acidic residues" evidence="1">
    <location>
        <begin position="1"/>
        <end position="10"/>
    </location>
</feature>
<proteinExistence type="predicted"/>
<feature type="compositionally biased region" description="Acidic residues" evidence="1">
    <location>
        <begin position="88"/>
        <end position="97"/>
    </location>
</feature>
<feature type="compositionally biased region" description="Acidic residues" evidence="1">
    <location>
        <begin position="19"/>
        <end position="29"/>
    </location>
</feature>
<gene>
    <name evidence="2" type="ORF">Baya_5721</name>
</gene>
<dbReference type="Proteomes" id="UP000319801">
    <property type="component" value="Unassembled WGS sequence"/>
</dbReference>
<evidence type="ECO:0000313" key="3">
    <source>
        <dbReference type="Proteomes" id="UP000319801"/>
    </source>
</evidence>
<dbReference type="EMBL" id="VCAZ01000029">
    <property type="protein sequence ID" value="TSL28206.1"/>
    <property type="molecule type" value="Genomic_DNA"/>
</dbReference>
<feature type="compositionally biased region" description="Basic and acidic residues" evidence="1">
    <location>
        <begin position="60"/>
        <end position="87"/>
    </location>
</feature>
<feature type="region of interest" description="Disordered" evidence="1">
    <location>
        <begin position="1"/>
        <end position="115"/>
    </location>
</feature>
<evidence type="ECO:0000313" key="2">
    <source>
        <dbReference type="EMBL" id="TSL28206.1"/>
    </source>
</evidence>
<comment type="caution">
    <text evidence="2">The sequence shown here is derived from an EMBL/GenBank/DDBJ whole genome shotgun (WGS) entry which is preliminary data.</text>
</comment>
<accession>A0A556TYB1</accession>
<sequence length="211" mass="23333">MERKQAEESGNRTSPCSDTDTETDTDTVSETDLCSNSDESESESESHRCESLLSLQPSGLERKGKQGSEQESKNDSKEDKMRNKDDHECDEEKDEMLDNVRSPPSLPFCKTSNPEVCPSSSLPLKFSRQLSEDGRQLRRGSLGGALTGKYLLPCMSSQQAWTTSRTESSNLVRMRSQSFGKSAPSLTASLVRVKTYQLSIFIPEGSVSCQV</sequence>
<keyword evidence="2" id="KW-0418">Kinase</keyword>
<name>A0A556TYB1_BAGYA</name>
<protein>
    <submittedName>
        <fullName evidence="2">Microtubule-associated serine/threonine-protein kinase 4</fullName>
    </submittedName>
</protein>
<dbReference type="GO" id="GO:0016301">
    <property type="term" value="F:kinase activity"/>
    <property type="evidence" value="ECO:0007669"/>
    <property type="project" value="UniProtKB-KW"/>
</dbReference>
<dbReference type="AlphaFoldDB" id="A0A556TYB1"/>
<keyword evidence="3" id="KW-1185">Reference proteome</keyword>
<dbReference type="OrthoDB" id="9946270at2759"/>